<evidence type="ECO:0000313" key="3">
    <source>
        <dbReference type="Proteomes" id="UP000286715"/>
    </source>
</evidence>
<dbReference type="GO" id="GO:0016758">
    <property type="term" value="F:hexosyltransferase activity"/>
    <property type="evidence" value="ECO:0007669"/>
    <property type="project" value="UniProtKB-ARBA"/>
</dbReference>
<dbReference type="PANTHER" id="PTHR22916:SF3">
    <property type="entry name" value="UDP-GLCNAC:BETAGAL BETA-1,3-N-ACETYLGLUCOSAMINYLTRANSFERASE-LIKE PROTEIN 1"/>
    <property type="match status" value="1"/>
</dbReference>
<evidence type="ECO:0000313" key="2">
    <source>
        <dbReference type="EMBL" id="GCD77349.1"/>
    </source>
</evidence>
<keyword evidence="2" id="KW-0808">Transferase</keyword>
<feature type="domain" description="Glycosyltransferase 2-like" evidence="1">
    <location>
        <begin position="9"/>
        <end position="133"/>
    </location>
</feature>
<dbReference type="RefSeq" id="WP_124397412.1">
    <property type="nucleotide sequence ID" value="NZ_BHZE01000006.1"/>
</dbReference>
<protein>
    <submittedName>
        <fullName evidence="2">Glycosyl transferase</fullName>
    </submittedName>
</protein>
<keyword evidence="3" id="KW-1185">Reference proteome</keyword>
<dbReference type="Proteomes" id="UP000286715">
    <property type="component" value="Unassembled WGS sequence"/>
</dbReference>
<dbReference type="EMBL" id="BHZE01000006">
    <property type="protein sequence ID" value="GCD77349.1"/>
    <property type="molecule type" value="Genomic_DNA"/>
</dbReference>
<dbReference type="PANTHER" id="PTHR22916">
    <property type="entry name" value="GLYCOSYLTRANSFERASE"/>
    <property type="match status" value="1"/>
</dbReference>
<sequence>MEYDKPLVSICMITYNHEPYIREAIEGVLKQITNFDFELIIGEDCSTDRTREICLEYQRKNPDVIRLLLREKNIGMMPNFLQTLEACQGKYIALCEGDDYWTDPLKLQKQVDFLEAHPDFVGAFHDCIILNQADGSQRLRIGLTHIDEEADMASIIRQKNSPTASLLFKNCFSKDFWPQNADQISQGDYLLVVLLARYGKFKYFPEPMSLYRIHEGGVWSSKTRLYTTEQDIKFYTYLYQLFDTSEIRQVIDAKLKAAYHKYAIELVKAGSIIKSISFLKKALQNNLTGQTNQKRILSTYLIVLASKTKQVFFPFLPSFSSIKNTIKK</sequence>
<dbReference type="AlphaFoldDB" id="A0A401XK03"/>
<accession>A0A401XK03</accession>
<dbReference type="Gene3D" id="3.90.550.10">
    <property type="entry name" value="Spore Coat Polysaccharide Biosynthesis Protein SpsA, Chain A"/>
    <property type="match status" value="1"/>
</dbReference>
<dbReference type="Pfam" id="PF00535">
    <property type="entry name" value="Glycos_transf_2"/>
    <property type="match status" value="1"/>
</dbReference>
<dbReference type="OrthoDB" id="199095at2"/>
<name>A0A401XK03_9FLAO</name>
<organism evidence="2 3">
    <name type="scientific">Thermaurantimonas aggregans</name>
    <dbReference type="NCBI Taxonomy" id="2173829"/>
    <lineage>
        <taxon>Bacteria</taxon>
        <taxon>Pseudomonadati</taxon>
        <taxon>Bacteroidota</taxon>
        <taxon>Flavobacteriia</taxon>
        <taxon>Flavobacteriales</taxon>
        <taxon>Schleiferiaceae</taxon>
        <taxon>Thermaurantimonas</taxon>
    </lineage>
</organism>
<evidence type="ECO:0000259" key="1">
    <source>
        <dbReference type="Pfam" id="PF00535"/>
    </source>
</evidence>
<reference evidence="2 3" key="1">
    <citation type="submission" date="2018-11" db="EMBL/GenBank/DDBJ databases">
        <title>Schleiferia aggregans sp. nov., a moderately thermophilic heterotrophic bacterium isolated from microbial mats at a terrestrial hot spring.</title>
        <authorList>
            <person name="Iino T."/>
            <person name="Ohkuma M."/>
            <person name="Haruta S."/>
        </authorList>
    </citation>
    <scope>NUCLEOTIDE SEQUENCE [LARGE SCALE GENOMIC DNA]</scope>
    <source>
        <strain evidence="2 3">LA</strain>
    </source>
</reference>
<gene>
    <name evidence="2" type="ORF">JCM31826_08310</name>
</gene>
<dbReference type="SUPFAM" id="SSF53448">
    <property type="entry name" value="Nucleotide-diphospho-sugar transferases"/>
    <property type="match status" value="1"/>
</dbReference>
<dbReference type="InterPro" id="IPR029044">
    <property type="entry name" value="Nucleotide-diphossugar_trans"/>
</dbReference>
<proteinExistence type="predicted"/>
<comment type="caution">
    <text evidence="2">The sequence shown here is derived from an EMBL/GenBank/DDBJ whole genome shotgun (WGS) entry which is preliminary data.</text>
</comment>
<dbReference type="InterPro" id="IPR001173">
    <property type="entry name" value="Glyco_trans_2-like"/>
</dbReference>